<feature type="chain" id="PRO_5015517915" evidence="1">
    <location>
        <begin position="23"/>
        <end position="502"/>
    </location>
</feature>
<dbReference type="RefSeq" id="WP_106678778.1">
    <property type="nucleotide sequence ID" value="NZ_JACHWV010000008.1"/>
</dbReference>
<protein>
    <submittedName>
        <fullName evidence="2">Uncharacterized protein</fullName>
    </submittedName>
</protein>
<proteinExistence type="predicted"/>
<feature type="signal peptide" evidence="1">
    <location>
        <begin position="1"/>
        <end position="22"/>
    </location>
</feature>
<evidence type="ECO:0000313" key="2">
    <source>
        <dbReference type="EMBL" id="PSG89765.1"/>
    </source>
</evidence>
<keyword evidence="3" id="KW-1185">Reference proteome</keyword>
<dbReference type="EMBL" id="PXOT01000023">
    <property type="protein sequence ID" value="PSG89765.1"/>
    <property type="molecule type" value="Genomic_DNA"/>
</dbReference>
<comment type="caution">
    <text evidence="2">The sequence shown here is derived from an EMBL/GenBank/DDBJ whole genome shotgun (WGS) entry which is preliminary data.</text>
</comment>
<gene>
    <name evidence="2" type="ORF">C7H61_08135</name>
</gene>
<reference evidence="2 3" key="1">
    <citation type="submission" date="2018-03" db="EMBL/GenBank/DDBJ databases">
        <title>Mesoflavibacter sp. HG37 and Mesoflavibacter sp. HG96 sp.nov., two marine bacteria isolated from seawater of Western Pacific Ocean.</title>
        <authorList>
            <person name="Cheng H."/>
            <person name="Wu Y.-H."/>
            <person name="Guo L.-L."/>
            <person name="Xu X.-W."/>
        </authorList>
    </citation>
    <scope>NUCLEOTIDE SEQUENCE [LARGE SCALE GENOMIC DNA]</scope>
    <source>
        <strain evidence="2 3">KCTC 42117</strain>
    </source>
</reference>
<name>A0A2T1NBH6_9FLAO</name>
<evidence type="ECO:0000256" key="1">
    <source>
        <dbReference type="SAM" id="SignalP"/>
    </source>
</evidence>
<evidence type="ECO:0000313" key="3">
    <source>
        <dbReference type="Proteomes" id="UP000238430"/>
    </source>
</evidence>
<keyword evidence="1" id="KW-0732">Signal</keyword>
<dbReference type="AlphaFoldDB" id="A0A2T1NBH6"/>
<accession>A0A2T1NBH6</accession>
<dbReference type="Proteomes" id="UP000238430">
    <property type="component" value="Unassembled WGS sequence"/>
</dbReference>
<sequence>MNKIQFNKITLLLILLSTTVFSQTANFTWTDWAKNGHNGYQNPNIIFPTTEDFTIYSIEKSGSHVYAPKLIYITKHDYNRQVLKDVSFKLPQRQRMDATLIDVIEGDNKLYFFSNIALKKDGKNVLYVQVFDNDSFTISEEKELFTLPIEKVNNSGFFNVEISPDKNTIAVLVNNVFEKKQNEKITTVLFDKDLNEIANSNFTLNFESERAYKEQLYITNDKTVHIVKHTDIFKKEPKTAVITINGTDINTQQVSASEFYISDSKVITVANTNYLIGFATDNVKPGISVGGKKDKSYFLYDITNGNLIRNQGWSDTILKKVLGKGFLDLTIQNVLTQDNNIYLIGECYKSESALKEGASFEYDYTYNIGPGIVVKLDTAGQVKYESYLKYSDTYKNEAKRIASFYPFLNNGKLNLLTTEKEYVLKEKKIVLGNKKIEARAVILNTIDDTGDQTIVPFWDSKVGGEDLIIDFAPTFTKQIDTNNFAIYGYGNLYHAFGKMTLN</sequence>
<organism evidence="2 3">
    <name type="scientific">Mesoflavibacter zeaxanthinifaciens subsp. sabulilitoris</name>
    <dbReference type="NCBI Taxonomy" id="1520893"/>
    <lineage>
        <taxon>Bacteria</taxon>
        <taxon>Pseudomonadati</taxon>
        <taxon>Bacteroidota</taxon>
        <taxon>Flavobacteriia</taxon>
        <taxon>Flavobacteriales</taxon>
        <taxon>Flavobacteriaceae</taxon>
        <taxon>Mesoflavibacter</taxon>
    </lineage>
</organism>
<dbReference type="OrthoDB" id="1398953at2"/>